<dbReference type="STRING" id="665118.SAMN02983003_3660"/>
<gene>
    <name evidence="4" type="ORF">SAMN02983003_3660</name>
</gene>
<dbReference type="EMBL" id="FPKU01000003">
    <property type="protein sequence ID" value="SFZ86478.1"/>
    <property type="molecule type" value="Genomic_DNA"/>
</dbReference>
<dbReference type="RefSeq" id="WP_072346062.1">
    <property type="nucleotide sequence ID" value="NZ_FPKU01000003.1"/>
</dbReference>
<dbReference type="PANTHER" id="PTHR10937:SF8">
    <property type="entry name" value="AMINOTRANSFERASE-RELATED"/>
    <property type="match status" value="1"/>
</dbReference>
<evidence type="ECO:0000256" key="1">
    <source>
        <dbReference type="ARBA" id="ARBA00022576"/>
    </source>
</evidence>
<evidence type="ECO:0000313" key="4">
    <source>
        <dbReference type="EMBL" id="SFZ86478.1"/>
    </source>
</evidence>
<evidence type="ECO:0000256" key="2">
    <source>
        <dbReference type="ARBA" id="ARBA00022737"/>
    </source>
</evidence>
<dbReference type="InterPro" id="IPR046348">
    <property type="entry name" value="SIS_dom_sf"/>
</dbReference>
<dbReference type="GO" id="GO:0097367">
    <property type="term" value="F:carbohydrate derivative binding"/>
    <property type="evidence" value="ECO:0007669"/>
    <property type="project" value="InterPro"/>
</dbReference>
<dbReference type="AlphaFoldDB" id="A0A1K2I265"/>
<accession>A0A1K2I265</accession>
<dbReference type="Pfam" id="PF01380">
    <property type="entry name" value="SIS"/>
    <property type="match status" value="2"/>
</dbReference>
<organism evidence="4 5">
    <name type="scientific">Devosia enhydra</name>
    <dbReference type="NCBI Taxonomy" id="665118"/>
    <lineage>
        <taxon>Bacteria</taxon>
        <taxon>Pseudomonadati</taxon>
        <taxon>Pseudomonadota</taxon>
        <taxon>Alphaproteobacteria</taxon>
        <taxon>Hyphomicrobiales</taxon>
        <taxon>Devosiaceae</taxon>
        <taxon>Devosia</taxon>
    </lineage>
</organism>
<dbReference type="PROSITE" id="PS51464">
    <property type="entry name" value="SIS"/>
    <property type="match status" value="2"/>
</dbReference>
<dbReference type="PANTHER" id="PTHR10937">
    <property type="entry name" value="GLUCOSAMINE--FRUCTOSE-6-PHOSPHATE AMINOTRANSFERASE, ISOMERIZING"/>
    <property type="match status" value="1"/>
</dbReference>
<keyword evidence="4" id="KW-0808">Transferase</keyword>
<dbReference type="InterPro" id="IPR035490">
    <property type="entry name" value="GlmS/FrlB_SIS"/>
</dbReference>
<name>A0A1K2I265_9HYPH</name>
<feature type="domain" description="SIS" evidence="3">
    <location>
        <begin position="38"/>
        <end position="190"/>
    </location>
</feature>
<keyword evidence="5" id="KW-1185">Reference proteome</keyword>
<sequence length="348" mass="35554">MTHAPTTAAAKTFMRAEIEEIPAAVARLLAQRDAIGAAGEALRARDPGLVATIARGSSDHASAFFKYAVELSAGVPVASLGPSIMSIYGRSLKLSNAAAVSVSQSGKSPDIVAMAEAAKASGALSIAVTNTLDSPLAAASDHAIGLAAGEEKSVAATKTFVNSVVAGLALLAAWQRDSALEAALASLPESLTRAIACDWSALGEGLGDHRSLYVLGRGPTLAIAGEAALKFKETCGLHAEAYSSAEVLHGPARIVENGFPILGLAVPDAAETSLAESVDRLAAQGAIAFATTDRAKSATRLPSVVTGHPLCDALGLIVSFYAFVEGHSRHLGYNPDTPPHLMKVTRTV</sequence>
<dbReference type="CDD" id="cd05009">
    <property type="entry name" value="SIS_GlmS_GlmD_2"/>
    <property type="match status" value="1"/>
</dbReference>
<keyword evidence="2" id="KW-0677">Repeat</keyword>
<keyword evidence="1 4" id="KW-0032">Aminotransferase</keyword>
<dbReference type="CDD" id="cd05008">
    <property type="entry name" value="SIS_GlmS_GlmD_1"/>
    <property type="match status" value="1"/>
</dbReference>
<reference evidence="4 5" key="1">
    <citation type="submission" date="2016-11" db="EMBL/GenBank/DDBJ databases">
        <authorList>
            <person name="Jaros S."/>
            <person name="Januszkiewicz K."/>
            <person name="Wedrychowicz H."/>
        </authorList>
    </citation>
    <scope>NUCLEOTIDE SEQUENCE [LARGE SCALE GENOMIC DNA]</scope>
    <source>
        <strain evidence="4 5">ATCC 23634</strain>
    </source>
</reference>
<dbReference type="GO" id="GO:1901135">
    <property type="term" value="P:carbohydrate derivative metabolic process"/>
    <property type="evidence" value="ECO:0007669"/>
    <property type="project" value="InterPro"/>
</dbReference>
<evidence type="ECO:0000259" key="3">
    <source>
        <dbReference type="PROSITE" id="PS51464"/>
    </source>
</evidence>
<dbReference type="GO" id="GO:0008483">
    <property type="term" value="F:transaminase activity"/>
    <property type="evidence" value="ECO:0007669"/>
    <property type="project" value="UniProtKB-KW"/>
</dbReference>
<evidence type="ECO:0000313" key="5">
    <source>
        <dbReference type="Proteomes" id="UP000183447"/>
    </source>
</evidence>
<dbReference type="Proteomes" id="UP000183447">
    <property type="component" value="Unassembled WGS sequence"/>
</dbReference>
<dbReference type="Gene3D" id="3.40.50.10490">
    <property type="entry name" value="Glucose-6-phosphate isomerase like protein, domain 1"/>
    <property type="match status" value="2"/>
</dbReference>
<dbReference type="InterPro" id="IPR035466">
    <property type="entry name" value="GlmS/AgaS_SIS"/>
</dbReference>
<dbReference type="SUPFAM" id="SSF53697">
    <property type="entry name" value="SIS domain"/>
    <property type="match status" value="1"/>
</dbReference>
<protein>
    <submittedName>
        <fullName evidence="4">Glucosamine--fructose-6-phosphate aminotransferase (Isomerizing)</fullName>
    </submittedName>
</protein>
<dbReference type="InterPro" id="IPR001347">
    <property type="entry name" value="SIS_dom"/>
</dbReference>
<proteinExistence type="predicted"/>
<feature type="domain" description="SIS" evidence="3">
    <location>
        <begin position="202"/>
        <end position="333"/>
    </location>
</feature>